<keyword evidence="1" id="KW-0812">Transmembrane</keyword>
<sequence length="128" mass="13888">MKLKFSLLLAISLISSICFALETRTAGKPAGSPPDTPSQSVFVVGAEDLPQAASGVRIDVPTMEQEKVRPSIPVTAAQVWSGPVPLSGVLFVLVASMPVLASLYFAYQLFLFIRARKRRLSVHHRNEP</sequence>
<keyword evidence="1" id="KW-1133">Transmembrane helix</keyword>
<feature type="chain" id="PRO_5032484771" evidence="2">
    <location>
        <begin position="21"/>
        <end position="128"/>
    </location>
</feature>
<keyword evidence="4" id="KW-1185">Reference proteome</keyword>
<name>A0A850QNV4_9BURK</name>
<feature type="signal peptide" evidence="2">
    <location>
        <begin position="1"/>
        <end position="20"/>
    </location>
</feature>
<evidence type="ECO:0000313" key="4">
    <source>
        <dbReference type="Proteomes" id="UP000588051"/>
    </source>
</evidence>
<accession>A0A850QNV4</accession>
<evidence type="ECO:0000256" key="1">
    <source>
        <dbReference type="SAM" id="Phobius"/>
    </source>
</evidence>
<keyword evidence="1" id="KW-0472">Membrane</keyword>
<evidence type="ECO:0000256" key="2">
    <source>
        <dbReference type="SAM" id="SignalP"/>
    </source>
</evidence>
<protein>
    <submittedName>
        <fullName evidence="3">Uncharacterized protein</fullName>
    </submittedName>
</protein>
<reference evidence="3 4" key="1">
    <citation type="submission" date="2020-06" db="EMBL/GenBank/DDBJ databases">
        <authorList>
            <person name="Qiu C."/>
            <person name="Liu Z."/>
        </authorList>
    </citation>
    <scope>NUCLEOTIDE SEQUENCE [LARGE SCALE GENOMIC DNA]</scope>
    <source>
        <strain evidence="3 4">EM 1</strain>
    </source>
</reference>
<organism evidence="3 4">
    <name type="scientific">Undibacterium oligocarboniphilum</name>
    <dbReference type="NCBI Taxonomy" id="666702"/>
    <lineage>
        <taxon>Bacteria</taxon>
        <taxon>Pseudomonadati</taxon>
        <taxon>Pseudomonadota</taxon>
        <taxon>Betaproteobacteria</taxon>
        <taxon>Burkholderiales</taxon>
        <taxon>Oxalobacteraceae</taxon>
        <taxon>Undibacterium</taxon>
    </lineage>
</organism>
<evidence type="ECO:0000313" key="3">
    <source>
        <dbReference type="EMBL" id="NVO77746.1"/>
    </source>
</evidence>
<keyword evidence="2" id="KW-0732">Signal</keyword>
<proteinExistence type="predicted"/>
<dbReference type="AlphaFoldDB" id="A0A850QNV4"/>
<dbReference type="EMBL" id="JABXYJ010000004">
    <property type="protein sequence ID" value="NVO77746.1"/>
    <property type="molecule type" value="Genomic_DNA"/>
</dbReference>
<dbReference type="RefSeq" id="WP_176803016.1">
    <property type="nucleotide sequence ID" value="NZ_JABXYJ010000004.1"/>
</dbReference>
<dbReference type="Proteomes" id="UP000588051">
    <property type="component" value="Unassembled WGS sequence"/>
</dbReference>
<comment type="caution">
    <text evidence="3">The sequence shown here is derived from an EMBL/GenBank/DDBJ whole genome shotgun (WGS) entry which is preliminary data.</text>
</comment>
<feature type="transmembrane region" description="Helical" evidence="1">
    <location>
        <begin position="89"/>
        <end position="113"/>
    </location>
</feature>
<gene>
    <name evidence="3" type="ORF">HV832_07865</name>
</gene>